<dbReference type="EMBL" id="LAZR01021885">
    <property type="protein sequence ID" value="KKL83774.1"/>
    <property type="molecule type" value="Genomic_DNA"/>
</dbReference>
<reference evidence="1" key="1">
    <citation type="journal article" date="2015" name="Nature">
        <title>Complex archaea that bridge the gap between prokaryotes and eukaryotes.</title>
        <authorList>
            <person name="Spang A."/>
            <person name="Saw J.H."/>
            <person name="Jorgensen S.L."/>
            <person name="Zaremba-Niedzwiedzka K."/>
            <person name="Martijn J."/>
            <person name="Lind A.E."/>
            <person name="van Eijk R."/>
            <person name="Schleper C."/>
            <person name="Guy L."/>
            <person name="Ettema T.J."/>
        </authorList>
    </citation>
    <scope>NUCLEOTIDE SEQUENCE</scope>
</reference>
<sequence>MIEARERMDDSLTYEQENRSEAETDLLFKLGGHHQWPAHIVKKRLQEQRPILTVNKLPTFTDQIIGDSRANKTSIKIRPTGKEGSKEVGKILDGLIRNIQKESDSDAIYQWGLQCAADSGKGAWRVITEHIDDNAFEQEIKLERISNPYTVYEDPKGQDPTGKDDRYKFVTELIGRKEYKARYPDKEPSDIPKQGIADDLKFWFQDEDIRIAEYWVKRPLKKRIYLLSDNRVVSGEPWDAVKDDLKEKEEIFHIVDGVPEVGPAPGDEQEVILNEVPEIVDERTVESHQVVMYLIDGSQIIDGPNVWPGKYIPIIPVQGKEININGKKHLRGIIRNARDPQAMYNYERTEEIERVALAKMPPMIATAEQMEGHDWNNDQNDAVRIYTHQGNVPPPSATIPPQASSGNIAQSAQTNDELKAVTGIFDASLGDRSNEQSGIALQRRQLQSSVANFEYHDNLTRAIKYTGDILVDLIPKIYDNERSIVVIGEDDSEGFETINEKVFDKEGNQTHIINDLSIG</sequence>
<organism evidence="1">
    <name type="scientific">marine sediment metagenome</name>
    <dbReference type="NCBI Taxonomy" id="412755"/>
    <lineage>
        <taxon>unclassified sequences</taxon>
        <taxon>metagenomes</taxon>
        <taxon>ecological metagenomes</taxon>
    </lineage>
</organism>
<protein>
    <recommendedName>
        <fullName evidence="2">Phage portal protein</fullName>
    </recommendedName>
</protein>
<proteinExistence type="predicted"/>
<comment type="caution">
    <text evidence="1">The sequence shown here is derived from an EMBL/GenBank/DDBJ whole genome shotgun (WGS) entry which is preliminary data.</text>
</comment>
<dbReference type="AlphaFoldDB" id="A0A0F9FBT3"/>
<accession>A0A0F9FBT3</accession>
<evidence type="ECO:0000313" key="1">
    <source>
        <dbReference type="EMBL" id="KKL83774.1"/>
    </source>
</evidence>
<name>A0A0F9FBT3_9ZZZZ</name>
<evidence type="ECO:0008006" key="2">
    <source>
        <dbReference type="Google" id="ProtNLM"/>
    </source>
</evidence>
<dbReference type="InterPro" id="IPR032427">
    <property type="entry name" value="P22_portal"/>
</dbReference>
<feature type="non-terminal residue" evidence="1">
    <location>
        <position position="519"/>
    </location>
</feature>
<dbReference type="Pfam" id="PF16510">
    <property type="entry name" value="P22_portal"/>
    <property type="match status" value="1"/>
</dbReference>
<gene>
    <name evidence="1" type="ORF">LCGC14_1971400</name>
</gene>